<evidence type="ECO:0000256" key="1">
    <source>
        <dbReference type="ARBA" id="ARBA00004631"/>
    </source>
</evidence>
<dbReference type="InterPro" id="IPR006714">
    <property type="entry name" value="FlaA"/>
</dbReference>
<dbReference type="AlphaFoldDB" id="A0A1H9A0W5"/>
<dbReference type="Proteomes" id="UP000182360">
    <property type="component" value="Unassembled WGS sequence"/>
</dbReference>
<dbReference type="GO" id="GO:0030288">
    <property type="term" value="C:outer membrane-bounded periplasmic space"/>
    <property type="evidence" value="ECO:0007669"/>
    <property type="project" value="InterPro"/>
</dbReference>
<reference evidence="5 6" key="1">
    <citation type="submission" date="2016-10" db="EMBL/GenBank/DDBJ databases">
        <authorList>
            <person name="de Groot N.N."/>
        </authorList>
    </citation>
    <scope>NUCLEOTIDE SEQUENCE [LARGE SCALE GENOMIC DNA]</scope>
    <source>
        <strain evidence="5 6">B25</strain>
    </source>
</reference>
<name>A0A1H9A0W5_9SPIR</name>
<feature type="signal peptide" evidence="4">
    <location>
        <begin position="1"/>
        <end position="23"/>
    </location>
</feature>
<dbReference type="OrthoDB" id="341721at2"/>
<evidence type="ECO:0000313" key="6">
    <source>
        <dbReference type="Proteomes" id="UP000182360"/>
    </source>
</evidence>
<keyword evidence="4" id="KW-0732">Signal</keyword>
<dbReference type="GO" id="GO:0071973">
    <property type="term" value="P:bacterial-type flagellum-dependent cell motility"/>
    <property type="evidence" value="ECO:0007669"/>
    <property type="project" value="InterPro"/>
</dbReference>
<evidence type="ECO:0000313" key="5">
    <source>
        <dbReference type="EMBL" id="SEP70310.1"/>
    </source>
</evidence>
<keyword evidence="5" id="KW-0282">Flagellum</keyword>
<gene>
    <name evidence="5" type="ORF">SAMN04487977_101165</name>
</gene>
<dbReference type="GO" id="GO:0055040">
    <property type="term" value="C:periplasmic flagellum"/>
    <property type="evidence" value="ECO:0007669"/>
    <property type="project" value="UniProtKB-SubCell"/>
</dbReference>
<feature type="chain" id="PRO_5010303944" evidence="4">
    <location>
        <begin position="24"/>
        <end position="252"/>
    </location>
</feature>
<dbReference type="eggNOG" id="ENOG5033UVP">
    <property type="taxonomic scope" value="Bacteria"/>
</dbReference>
<proteinExistence type="predicted"/>
<accession>A0A1H9A0W5</accession>
<keyword evidence="2" id="KW-0574">Periplasm</keyword>
<keyword evidence="6" id="KW-1185">Reference proteome</keyword>
<evidence type="ECO:0000256" key="4">
    <source>
        <dbReference type="SAM" id="SignalP"/>
    </source>
</evidence>
<comment type="subcellular location">
    <subcellularLocation>
        <location evidence="1">Periplasmic flagellum</location>
    </subcellularLocation>
</comment>
<evidence type="ECO:0000256" key="3">
    <source>
        <dbReference type="ARBA" id="ARBA00023143"/>
    </source>
</evidence>
<keyword evidence="3" id="KW-0975">Bacterial flagellum</keyword>
<evidence type="ECO:0000256" key="2">
    <source>
        <dbReference type="ARBA" id="ARBA00022764"/>
    </source>
</evidence>
<keyword evidence="5" id="KW-0969">Cilium</keyword>
<protein>
    <submittedName>
        <fullName evidence="5">Flagellar filament outer layer protein Flaa</fullName>
    </submittedName>
</protein>
<dbReference type="RefSeq" id="WP_074640005.1">
    <property type="nucleotide sequence ID" value="NZ_AP025286.1"/>
</dbReference>
<organism evidence="5 6">
    <name type="scientific">Treponema bryantii</name>
    <dbReference type="NCBI Taxonomy" id="163"/>
    <lineage>
        <taxon>Bacteria</taxon>
        <taxon>Pseudomonadati</taxon>
        <taxon>Spirochaetota</taxon>
        <taxon>Spirochaetia</taxon>
        <taxon>Spirochaetales</taxon>
        <taxon>Treponemataceae</taxon>
        <taxon>Treponema</taxon>
    </lineage>
</organism>
<dbReference type="EMBL" id="FOFU01000001">
    <property type="protein sequence ID" value="SEP70310.1"/>
    <property type="molecule type" value="Genomic_DNA"/>
</dbReference>
<keyword evidence="5" id="KW-0966">Cell projection</keyword>
<dbReference type="Pfam" id="PF04620">
    <property type="entry name" value="FlaA"/>
    <property type="match status" value="1"/>
</dbReference>
<sequence length="252" mass="28514">MKRELKVLIGLACLFVIGLPAFAQPNSRSIETFVLDDFDSAGSQNYMYNGKAYSWDWEVGSSRFIADGYPKTGYFEGVPNSLKQLHKGEDKEFKVFGVKTAFKRKGDNWFEVYPTADGKSFEIPFVGTVSQMDFWIWGAGYNYYLEVMVRDALGTVKVLPAGSLAFHGWKNIIVNIPGWIQQSSHLRSGPENLTFVGFRIRSDAEEYVDNFVVYFDQIKYTSNSLSLIYDGYELNEVDFGDSSDSDDVSEAK</sequence>